<evidence type="ECO:0000256" key="1">
    <source>
        <dbReference type="ARBA" id="ARBA00005921"/>
    </source>
</evidence>
<feature type="region of interest" description="Disordered" evidence="4">
    <location>
        <begin position="795"/>
        <end position="821"/>
    </location>
</feature>
<dbReference type="AlphaFoldDB" id="A0AAW2NJ37"/>
<accession>A0AAW2NJ37</accession>
<evidence type="ECO:0000256" key="2">
    <source>
        <dbReference type="ARBA" id="ARBA00023054"/>
    </source>
</evidence>
<reference evidence="5" key="2">
    <citation type="journal article" date="2024" name="Plant">
        <title>Genomic evolution and insights into agronomic trait innovations of Sesamum species.</title>
        <authorList>
            <person name="Miao H."/>
            <person name="Wang L."/>
            <person name="Qu L."/>
            <person name="Liu H."/>
            <person name="Sun Y."/>
            <person name="Le M."/>
            <person name="Wang Q."/>
            <person name="Wei S."/>
            <person name="Zheng Y."/>
            <person name="Lin W."/>
            <person name="Duan Y."/>
            <person name="Cao H."/>
            <person name="Xiong S."/>
            <person name="Wang X."/>
            <person name="Wei L."/>
            <person name="Li C."/>
            <person name="Ma Q."/>
            <person name="Ju M."/>
            <person name="Zhao R."/>
            <person name="Li G."/>
            <person name="Mu C."/>
            <person name="Tian Q."/>
            <person name="Mei H."/>
            <person name="Zhang T."/>
            <person name="Gao T."/>
            <person name="Zhang H."/>
        </authorList>
    </citation>
    <scope>NUCLEOTIDE SEQUENCE</scope>
    <source>
        <strain evidence="5">G01</strain>
    </source>
</reference>
<comment type="caution">
    <text evidence="5">The sequence shown here is derived from an EMBL/GenBank/DDBJ whole genome shotgun (WGS) entry which is preliminary data.</text>
</comment>
<dbReference type="Pfam" id="PF05911">
    <property type="entry name" value="FPP"/>
    <property type="match status" value="2"/>
</dbReference>
<feature type="coiled-coil region" evidence="3">
    <location>
        <begin position="183"/>
        <end position="287"/>
    </location>
</feature>
<dbReference type="EMBL" id="JACGWK010000007">
    <property type="protein sequence ID" value="KAL0343714.1"/>
    <property type="molecule type" value="Genomic_DNA"/>
</dbReference>
<evidence type="ECO:0000256" key="4">
    <source>
        <dbReference type="SAM" id="MobiDB-lite"/>
    </source>
</evidence>
<organism evidence="5">
    <name type="scientific">Sesamum angustifolium</name>
    <dbReference type="NCBI Taxonomy" id="2727405"/>
    <lineage>
        <taxon>Eukaryota</taxon>
        <taxon>Viridiplantae</taxon>
        <taxon>Streptophyta</taxon>
        <taxon>Embryophyta</taxon>
        <taxon>Tracheophyta</taxon>
        <taxon>Spermatophyta</taxon>
        <taxon>Magnoliopsida</taxon>
        <taxon>eudicotyledons</taxon>
        <taxon>Gunneridae</taxon>
        <taxon>Pentapetalae</taxon>
        <taxon>asterids</taxon>
        <taxon>lamiids</taxon>
        <taxon>Lamiales</taxon>
        <taxon>Pedaliaceae</taxon>
        <taxon>Sesamum</taxon>
    </lineage>
</organism>
<name>A0AAW2NJ37_9LAMI</name>
<dbReference type="InterPro" id="IPR008587">
    <property type="entry name" value="FPP_plant"/>
</dbReference>
<dbReference type="PANTHER" id="PTHR31580">
    <property type="entry name" value="FILAMENT-LIKE PLANT PROTEIN 4"/>
    <property type="match status" value="1"/>
</dbReference>
<sequence>MHGEQEGDLYSVRVKILKKAMDQKAWLWKKRSAEKTLAADKASNSFISNEDEEKAECGVEELLAEKGQLERDLRVLNEKLSSALSECNSKDNIAKKQVKIAQEAIAGWEKAEAEAISLKKDLDRVLQQKADSEERLSHLDAALKECMQQLRFVQKEQEKRVQGAVLKATEEFERTQIDLDEKFAEASKRVARLVAENAQLNKALSGKEKVIEELSKYRAQVETDVNALMSRVESTEKENASLKYEVRVLEKELEIRNEEREFNRRTAEVAQKQHMENVKKIEKLQTECQRLRLLVQKRLPGPAALVKMKNEVEMLGKGQVDMRRRRSNPSLISSMDFHVDLAADDAPSKRINFLNEQLHKVEEENRSLKHALNMKSSKHLSRTISARTMPRLSREEGQDGELLKDQTAKESGKYPFSLQEHSLATLSDMGSDDKASCAESWASALLSELEHFKNEKQLSTPSHRNMETADMNLMDDFAEMEKLAEASADCPAGGPRHSPEVSGHVFQTTPNKSLDVEAFDIGNDSKISTTEKSDQKFQSIVSISIQKILELLEGINIISQENGVAESLTAKDVEVLPCKISADPSGYMVRVFQWKTDELSAVLKQFVQTCNDLLNGKADLQQFAQLVASNLEWLMNHCFSLQDVSSMRDAIRSHLDWNESKSESEIDSGSANHSTESSQPHIEREDISYPPMVSPLNGRHSSSQMEELQRKQKGEAKILNVKEGKNESLVTDLEGELPSEFANGESFMIQLKDSKDITDKLLAEMETMGQSKGKNGDEIEKQKMTKEDLETQLTETNLESGQSCQKISPAESDPGNNDTSCKRLEETCNGLTAQLNSMTARKFRMMGTLGKATSRCKFWPSAIIHLRSSNYLQKSHDWEITAASEKLAECQETILNLRKQLKALATPRDAALFDNVISTPADHVVTRTSIPEKNVSQRFSLLDKMLAEDNDQIGVSSRTTKDDSSNGNSNSVVSTSAAIESWSKFADSNGISCDAGLSPVVSMAIVPCKKKGGINFWKKLFWRHKKGNSKKAPFSKLQ</sequence>
<gene>
    <name evidence="5" type="ORF">Sangu_1258800</name>
</gene>
<feature type="compositionally biased region" description="Basic and acidic residues" evidence="4">
    <location>
        <begin position="707"/>
        <end position="720"/>
    </location>
</feature>
<feature type="region of interest" description="Disordered" evidence="4">
    <location>
        <begin position="662"/>
        <end position="720"/>
    </location>
</feature>
<feature type="region of interest" description="Disordered" evidence="4">
    <location>
        <begin position="388"/>
        <end position="414"/>
    </location>
</feature>
<feature type="compositionally biased region" description="Basic and acidic residues" evidence="4">
    <location>
        <begin position="392"/>
        <end position="412"/>
    </location>
</feature>
<feature type="coiled-coil region" evidence="3">
    <location>
        <begin position="52"/>
        <end position="156"/>
    </location>
</feature>
<evidence type="ECO:0000313" key="5">
    <source>
        <dbReference type="EMBL" id="KAL0343714.1"/>
    </source>
</evidence>
<feature type="compositionally biased region" description="Polar residues" evidence="4">
    <location>
        <begin position="795"/>
        <end position="806"/>
    </location>
</feature>
<reference evidence="5" key="1">
    <citation type="submission" date="2020-06" db="EMBL/GenBank/DDBJ databases">
        <authorList>
            <person name="Li T."/>
            <person name="Hu X."/>
            <person name="Zhang T."/>
            <person name="Song X."/>
            <person name="Zhang H."/>
            <person name="Dai N."/>
            <person name="Sheng W."/>
            <person name="Hou X."/>
            <person name="Wei L."/>
        </authorList>
    </citation>
    <scope>NUCLEOTIDE SEQUENCE</scope>
    <source>
        <strain evidence="5">G01</strain>
        <tissue evidence="5">Leaf</tissue>
    </source>
</reference>
<dbReference type="PANTHER" id="PTHR31580:SF22">
    <property type="entry name" value="FILAMENT-LIKE PLANT PROTEIN 7"/>
    <property type="match status" value="1"/>
</dbReference>
<comment type="similarity">
    <text evidence="1">Belongs to the FPP family.</text>
</comment>
<feature type="compositionally biased region" description="Polar residues" evidence="4">
    <location>
        <begin position="667"/>
        <end position="680"/>
    </location>
</feature>
<evidence type="ECO:0000256" key="3">
    <source>
        <dbReference type="SAM" id="Coils"/>
    </source>
</evidence>
<protein>
    <submittedName>
        <fullName evidence="5">Filament-like plant protein 7</fullName>
    </submittedName>
</protein>
<keyword evidence="2 3" id="KW-0175">Coiled coil</keyword>
<proteinExistence type="inferred from homology"/>